<gene>
    <name evidence="3" type="ORF">LH706_13650</name>
    <name evidence="1" type="ORF">PSS4_v1_900007</name>
    <name evidence="2" type="ORF">RUN215_v1_2100007</name>
</gene>
<dbReference type="AlphaFoldDB" id="A0A0S4UA14"/>
<name>A0A0S4UA14_RALSL</name>
<evidence type="ECO:0000313" key="3">
    <source>
        <dbReference type="EMBL" id="UZF14067.1"/>
    </source>
</evidence>
<dbReference type="EMBL" id="LN899821">
    <property type="protein sequence ID" value="CUV19043.1"/>
    <property type="molecule type" value="Genomic_DNA"/>
</dbReference>
<reference evidence="3" key="2">
    <citation type="submission" date="2021-10" db="EMBL/GenBank/DDBJ databases">
        <title>Complete genome sequences of five Ralstonia solancearum strains isolated from sunflower.</title>
        <authorList>
            <person name="She X."/>
            <person name="He Z."/>
        </authorList>
    </citation>
    <scope>NUCLEOTIDE SEQUENCE</scope>
    <source>
        <strain evidence="3">RS638</strain>
    </source>
</reference>
<accession>A0A0S4UA14</accession>
<evidence type="ECO:0000313" key="1">
    <source>
        <dbReference type="EMBL" id="CUV19043.1"/>
    </source>
</evidence>
<dbReference type="InterPro" id="IPR021880">
    <property type="entry name" value="DUF3489"/>
</dbReference>
<dbReference type="EMBL" id="CP085043">
    <property type="protein sequence ID" value="UZF14067.1"/>
    <property type="molecule type" value="Genomic_DNA"/>
</dbReference>
<organism evidence="1">
    <name type="scientific">Ralstonia solanacearum</name>
    <name type="common">Pseudomonas solanacearum</name>
    <dbReference type="NCBI Taxonomy" id="305"/>
    <lineage>
        <taxon>Bacteria</taxon>
        <taxon>Pseudomonadati</taxon>
        <taxon>Pseudomonadota</taxon>
        <taxon>Betaproteobacteria</taxon>
        <taxon>Burkholderiales</taxon>
        <taxon>Burkholderiaceae</taxon>
        <taxon>Ralstonia</taxon>
        <taxon>Ralstonia solanacearum species complex</taxon>
    </lineage>
</organism>
<dbReference type="Pfam" id="PF11994">
    <property type="entry name" value="DUF3489"/>
    <property type="match status" value="1"/>
</dbReference>
<proteinExistence type="predicted"/>
<reference evidence="1" key="1">
    <citation type="submission" date="2015-10" db="EMBL/GenBank/DDBJ databases">
        <authorList>
            <person name="Gilbert D.G."/>
        </authorList>
    </citation>
    <scope>NUCLEOTIDE SEQUENCE</scope>
    <source>
        <strain evidence="1">Phyl III-seqv23</strain>
    </source>
</reference>
<sequence length="168" mass="18614">MITKPLTPAQRAILTRAIKDSNGRLDWFPETVKGGARLFALNGLANRTLIAKSGTDWLVTPAGYRVIEMLELVTSQAAAPASEAEPFRAITRKPQRMREDTKLAHMVELMRRPGGATMQEMCEATGWQPNTIIATVCGPLKKQHGFKIISVRRYSIESECTEQADQST</sequence>
<evidence type="ECO:0000313" key="2">
    <source>
        <dbReference type="EMBL" id="CUV58417.1"/>
    </source>
</evidence>
<dbReference type="EMBL" id="LN899820">
    <property type="protein sequence ID" value="CUV58417.1"/>
    <property type="molecule type" value="Genomic_DNA"/>
</dbReference>
<protein>
    <submittedName>
        <fullName evidence="1">Conserved hypothethical protein</fullName>
    </submittedName>
    <submittedName>
        <fullName evidence="3">DUF3489 domain-containing protein</fullName>
    </submittedName>
</protein>